<evidence type="ECO:0000259" key="3">
    <source>
        <dbReference type="PROSITE" id="PS50110"/>
    </source>
</evidence>
<dbReference type="HOGENOM" id="CLU_982667_0_0_7"/>
<dbReference type="Gene3D" id="3.40.50.2300">
    <property type="match status" value="1"/>
</dbReference>
<dbReference type="AlphaFoldDB" id="A5G3W0"/>
<evidence type="ECO:0000313" key="4">
    <source>
        <dbReference type="EMBL" id="ABQ26478.1"/>
    </source>
</evidence>
<evidence type="ECO:0000256" key="2">
    <source>
        <dbReference type="PROSITE-ProRule" id="PRU00169"/>
    </source>
</evidence>
<feature type="modified residue" description="4-aspartylphosphate" evidence="2">
    <location>
        <position position="200"/>
    </location>
</feature>
<dbReference type="InterPro" id="IPR050595">
    <property type="entry name" value="Bact_response_regulator"/>
</dbReference>
<dbReference type="KEGG" id="gur:Gura_2299"/>
<dbReference type="SUPFAM" id="SSF160246">
    <property type="entry name" value="EspE N-terminal domain-like"/>
    <property type="match status" value="1"/>
</dbReference>
<dbReference type="InterPro" id="IPR001789">
    <property type="entry name" value="Sig_transdc_resp-reg_receiver"/>
</dbReference>
<dbReference type="PANTHER" id="PTHR44591">
    <property type="entry name" value="STRESS RESPONSE REGULATOR PROTEIN 1"/>
    <property type="match status" value="1"/>
</dbReference>
<sequence>MKKHLGDLLVEAGIITVKTLERALERQKGSNKRLGVVLEEMGVITGDELVDALASQYGFKTVKNLLSYSYSQELLDLIPEDLAVQKQIFPLKQKEGMLAIAITDPFDNDSVDYLAKKTGLKIIPVLATSKDIMEAVRKYYLKGVEQGSRHKVLVVDDSKSIATIIEVALQKEGYEVVVGYDGLEGLKLALHHKPDLVICDAVMPRMDGYGLLRALKANPETAQIPIILLTSKASAEEENTALISGFTDFIAKPVMPMRVISRVKRTFEIIQNMKK</sequence>
<dbReference type="OrthoDB" id="5394048at2"/>
<evidence type="ECO:0000313" key="5">
    <source>
        <dbReference type="Proteomes" id="UP000006695"/>
    </source>
</evidence>
<dbReference type="InterPro" id="IPR037257">
    <property type="entry name" value="T2SS_E_N_sf"/>
</dbReference>
<dbReference type="RefSeq" id="WP_011939172.1">
    <property type="nucleotide sequence ID" value="NC_009483.1"/>
</dbReference>
<dbReference type="Pfam" id="PF05157">
    <property type="entry name" value="MshEN"/>
    <property type="match status" value="1"/>
</dbReference>
<dbReference type="PROSITE" id="PS50110">
    <property type="entry name" value="RESPONSE_REGULATORY"/>
    <property type="match status" value="1"/>
</dbReference>
<dbReference type="PANTHER" id="PTHR44591:SF25">
    <property type="entry name" value="CHEMOTAXIS TWO-COMPONENT RESPONSE REGULATOR"/>
    <property type="match status" value="1"/>
</dbReference>
<dbReference type="Pfam" id="PF00072">
    <property type="entry name" value="Response_reg"/>
    <property type="match status" value="1"/>
</dbReference>
<dbReference type="EMBL" id="CP000698">
    <property type="protein sequence ID" value="ABQ26478.1"/>
    <property type="molecule type" value="Genomic_DNA"/>
</dbReference>
<dbReference type="SUPFAM" id="SSF52172">
    <property type="entry name" value="CheY-like"/>
    <property type="match status" value="1"/>
</dbReference>
<dbReference type="SMART" id="SM00448">
    <property type="entry name" value="REC"/>
    <property type="match status" value="1"/>
</dbReference>
<dbReference type="GO" id="GO:0000160">
    <property type="term" value="P:phosphorelay signal transduction system"/>
    <property type="evidence" value="ECO:0007669"/>
    <property type="project" value="InterPro"/>
</dbReference>
<gene>
    <name evidence="4" type="ordered locus">Gura_2299</name>
</gene>
<organism evidence="4 5">
    <name type="scientific">Geotalea uraniireducens (strain Rf4)</name>
    <name type="common">Geobacter uraniireducens</name>
    <dbReference type="NCBI Taxonomy" id="351605"/>
    <lineage>
        <taxon>Bacteria</taxon>
        <taxon>Pseudomonadati</taxon>
        <taxon>Thermodesulfobacteriota</taxon>
        <taxon>Desulfuromonadia</taxon>
        <taxon>Geobacterales</taxon>
        <taxon>Geobacteraceae</taxon>
        <taxon>Geotalea</taxon>
    </lineage>
</organism>
<dbReference type="InterPro" id="IPR011006">
    <property type="entry name" value="CheY-like_superfamily"/>
</dbReference>
<keyword evidence="1 2" id="KW-0597">Phosphoprotein</keyword>
<dbReference type="Gene3D" id="3.30.300.160">
    <property type="entry name" value="Type II secretion system, protein E, N-terminal domain"/>
    <property type="match status" value="1"/>
</dbReference>
<dbReference type="Proteomes" id="UP000006695">
    <property type="component" value="Chromosome"/>
</dbReference>
<reference evidence="4 5" key="1">
    <citation type="submission" date="2007-05" db="EMBL/GenBank/DDBJ databases">
        <title>Complete sequence of Geobacter uraniireducens Rf4.</title>
        <authorList>
            <consortium name="US DOE Joint Genome Institute"/>
            <person name="Copeland A."/>
            <person name="Lucas S."/>
            <person name="Lapidus A."/>
            <person name="Barry K."/>
            <person name="Detter J.C."/>
            <person name="Glavina del Rio T."/>
            <person name="Hammon N."/>
            <person name="Israni S."/>
            <person name="Dalin E."/>
            <person name="Tice H."/>
            <person name="Pitluck S."/>
            <person name="Chertkov O."/>
            <person name="Brettin T."/>
            <person name="Bruce D."/>
            <person name="Han C."/>
            <person name="Schmutz J."/>
            <person name="Larimer F."/>
            <person name="Land M."/>
            <person name="Hauser L."/>
            <person name="Kyrpides N."/>
            <person name="Mikhailova N."/>
            <person name="Shelobolina E."/>
            <person name="Aklujkar M."/>
            <person name="Lovley D."/>
            <person name="Richardson P."/>
        </authorList>
    </citation>
    <scope>NUCLEOTIDE SEQUENCE [LARGE SCALE GENOMIC DNA]</scope>
    <source>
        <strain evidence="4 5">Rf4</strain>
    </source>
</reference>
<feature type="domain" description="Response regulatory" evidence="3">
    <location>
        <begin position="151"/>
        <end position="267"/>
    </location>
</feature>
<name>A5G3W0_GEOUR</name>
<evidence type="ECO:0000256" key="1">
    <source>
        <dbReference type="ARBA" id="ARBA00022553"/>
    </source>
</evidence>
<protein>
    <submittedName>
        <fullName evidence="4">Response regulator receiver protein</fullName>
    </submittedName>
</protein>
<keyword evidence="5" id="KW-1185">Reference proteome</keyword>
<accession>A5G3W0</accession>
<proteinExistence type="predicted"/>
<dbReference type="InterPro" id="IPR007831">
    <property type="entry name" value="T2SS_GspE_N"/>
</dbReference>
<dbReference type="STRING" id="351605.Gura_2299"/>